<reference evidence="2" key="1">
    <citation type="journal article" date="2019" name="Int. J. Syst. Evol. Microbiol.">
        <title>The Global Catalogue of Microorganisms (GCM) 10K type strain sequencing project: providing services to taxonomists for standard genome sequencing and annotation.</title>
        <authorList>
            <consortium name="The Broad Institute Genomics Platform"/>
            <consortium name="The Broad Institute Genome Sequencing Center for Infectious Disease"/>
            <person name="Wu L."/>
            <person name="Ma J."/>
        </authorList>
    </citation>
    <scope>NUCLEOTIDE SEQUENCE [LARGE SCALE GENOMIC DNA]</scope>
    <source>
        <strain evidence="2">CGMCC 4.7643</strain>
    </source>
</reference>
<comment type="caution">
    <text evidence="1">The sequence shown here is derived from an EMBL/GenBank/DDBJ whole genome shotgun (WGS) entry which is preliminary data.</text>
</comment>
<organism evidence="1 2">
    <name type="scientific">Amycolatopsis samaneae</name>
    <dbReference type="NCBI Taxonomy" id="664691"/>
    <lineage>
        <taxon>Bacteria</taxon>
        <taxon>Bacillati</taxon>
        <taxon>Actinomycetota</taxon>
        <taxon>Actinomycetes</taxon>
        <taxon>Pseudonocardiales</taxon>
        <taxon>Pseudonocardiaceae</taxon>
        <taxon>Amycolatopsis</taxon>
    </lineage>
</organism>
<gene>
    <name evidence="1" type="ORF">ACFSYJ_07925</name>
</gene>
<evidence type="ECO:0000313" key="1">
    <source>
        <dbReference type="EMBL" id="MFD2458522.1"/>
    </source>
</evidence>
<keyword evidence="2" id="KW-1185">Reference proteome</keyword>
<protein>
    <submittedName>
        <fullName evidence="1">Uncharacterized protein</fullName>
    </submittedName>
</protein>
<accession>A0ABW5GBS7</accession>
<proteinExistence type="predicted"/>
<dbReference type="RefSeq" id="WP_345387873.1">
    <property type="nucleotide sequence ID" value="NZ_BAABHG010000002.1"/>
</dbReference>
<dbReference type="EMBL" id="JBHUKU010000004">
    <property type="protein sequence ID" value="MFD2458522.1"/>
    <property type="molecule type" value="Genomic_DNA"/>
</dbReference>
<name>A0ABW5GBS7_9PSEU</name>
<evidence type="ECO:0000313" key="2">
    <source>
        <dbReference type="Proteomes" id="UP001597419"/>
    </source>
</evidence>
<sequence length="90" mass="10238">MTPEPDSSDLVYRILRLVNNRYLPRTTKAAVLEWLAAELEPFAVGEGFRERYLRELCAQLHRTIRSYRPAGAAPHDRPLSCAAALTWIQG</sequence>
<dbReference type="Proteomes" id="UP001597419">
    <property type="component" value="Unassembled WGS sequence"/>
</dbReference>